<accession>A0A0F9VS83</accession>
<evidence type="ECO:0008006" key="2">
    <source>
        <dbReference type="Google" id="ProtNLM"/>
    </source>
</evidence>
<dbReference type="AlphaFoldDB" id="A0A0F9VS83"/>
<organism evidence="1">
    <name type="scientific">marine sediment metagenome</name>
    <dbReference type="NCBI Taxonomy" id="412755"/>
    <lineage>
        <taxon>unclassified sequences</taxon>
        <taxon>metagenomes</taxon>
        <taxon>ecological metagenomes</taxon>
    </lineage>
</organism>
<gene>
    <name evidence="1" type="ORF">LCGC14_0053230</name>
</gene>
<reference evidence="1" key="1">
    <citation type="journal article" date="2015" name="Nature">
        <title>Complex archaea that bridge the gap between prokaryotes and eukaryotes.</title>
        <authorList>
            <person name="Spang A."/>
            <person name="Saw J.H."/>
            <person name="Jorgensen S.L."/>
            <person name="Zaremba-Niedzwiedzka K."/>
            <person name="Martijn J."/>
            <person name="Lind A.E."/>
            <person name="van Eijk R."/>
            <person name="Schleper C."/>
            <person name="Guy L."/>
            <person name="Ettema T.J."/>
        </authorList>
    </citation>
    <scope>NUCLEOTIDE SEQUENCE</scope>
</reference>
<proteinExistence type="predicted"/>
<evidence type="ECO:0000313" key="1">
    <source>
        <dbReference type="EMBL" id="KKO07981.1"/>
    </source>
</evidence>
<protein>
    <recommendedName>
        <fullName evidence="2">Coenzyme Q (Ubiquinone) biosynthesis protein Coq4</fullName>
    </recommendedName>
</protein>
<comment type="caution">
    <text evidence="1">The sequence shown here is derived from an EMBL/GenBank/DDBJ whole genome shotgun (WGS) entry which is preliminary data.</text>
</comment>
<name>A0A0F9VS83_9ZZZZ</name>
<sequence>MRAVILEKLYDWSVAPYQYFKKNEAWQYNAEELKGYPKNSLGYHMGEFLIANSFQLQEKLESHDVFHVLIGTGITVPEEISMQFYLLGNGKRSLYLFTVICIGTILYPECWRYFKSKYTFGKSASAFHQLDFQKLLHQPIHRIKSTFLIP</sequence>
<dbReference type="EMBL" id="LAZR01000011">
    <property type="protein sequence ID" value="KKO07981.1"/>
    <property type="molecule type" value="Genomic_DNA"/>
</dbReference>